<proteinExistence type="evidence at transcript level"/>
<accession>R4V4Q1</accession>
<dbReference type="InterPro" id="IPR009003">
    <property type="entry name" value="Peptidase_S1_PA"/>
</dbReference>
<dbReference type="InterPro" id="IPR001254">
    <property type="entry name" value="Trypsin_dom"/>
</dbReference>
<dbReference type="EMBL" id="KC741019">
    <property type="protein sequence ID" value="AGM32843.1"/>
    <property type="molecule type" value="mRNA"/>
</dbReference>
<evidence type="ECO:0000256" key="3">
    <source>
        <dbReference type="ARBA" id="ARBA00022825"/>
    </source>
</evidence>
<keyword evidence="4" id="KW-1015">Disulfide bond</keyword>
<feature type="domain" description="Peptidase S1" evidence="5">
    <location>
        <begin position="1"/>
        <end position="62"/>
    </location>
</feature>
<keyword evidence="3" id="KW-0720">Serine protease</keyword>
<dbReference type="InterPro" id="IPR050430">
    <property type="entry name" value="Peptidase_S1"/>
</dbReference>
<evidence type="ECO:0000259" key="5">
    <source>
        <dbReference type="PROSITE" id="PS50240"/>
    </source>
</evidence>
<sequence length="63" mass="6743">MICAEGYIPESGTCLYDSGGPLVADGRLLGIVSWGYETCASGRPDVYTKISAVRDWIRDNSGV</sequence>
<evidence type="ECO:0000313" key="6">
    <source>
        <dbReference type="EMBL" id="AGM32843.1"/>
    </source>
</evidence>
<keyword evidence="2" id="KW-0378">Hydrolase</keyword>
<dbReference type="PANTHER" id="PTHR24276:SF91">
    <property type="entry name" value="AT26814P-RELATED"/>
    <property type="match status" value="1"/>
</dbReference>
<dbReference type="AlphaFoldDB" id="R4V4Q1"/>
<dbReference type="Pfam" id="PF00089">
    <property type="entry name" value="Trypsin"/>
    <property type="match status" value="1"/>
</dbReference>
<evidence type="ECO:0000256" key="2">
    <source>
        <dbReference type="ARBA" id="ARBA00022801"/>
    </source>
</evidence>
<dbReference type="SUPFAM" id="SSF50494">
    <property type="entry name" value="Trypsin-like serine proteases"/>
    <property type="match status" value="1"/>
</dbReference>
<dbReference type="Gene3D" id="2.40.10.10">
    <property type="entry name" value="Trypsin-like serine proteases"/>
    <property type="match status" value="1"/>
</dbReference>
<evidence type="ECO:0000256" key="1">
    <source>
        <dbReference type="ARBA" id="ARBA00022670"/>
    </source>
</evidence>
<organism evidence="6">
    <name type="scientific">Coptotermes formosanus</name>
    <name type="common">Formosan subterranean termite</name>
    <dbReference type="NCBI Taxonomy" id="36987"/>
    <lineage>
        <taxon>Eukaryota</taxon>
        <taxon>Metazoa</taxon>
        <taxon>Ecdysozoa</taxon>
        <taxon>Arthropoda</taxon>
        <taxon>Hexapoda</taxon>
        <taxon>Insecta</taxon>
        <taxon>Pterygota</taxon>
        <taxon>Neoptera</taxon>
        <taxon>Polyneoptera</taxon>
        <taxon>Dictyoptera</taxon>
        <taxon>Blattodea</taxon>
        <taxon>Blattoidea</taxon>
        <taxon>Termitoidae</taxon>
        <taxon>Rhinotermitidae</taxon>
        <taxon>Coptotermes</taxon>
    </lineage>
</organism>
<dbReference type="PROSITE" id="PS50240">
    <property type="entry name" value="TRYPSIN_DOM"/>
    <property type="match status" value="1"/>
</dbReference>
<protein>
    <submittedName>
        <fullName evidence="6">Trypsin-like serine protease</fullName>
    </submittedName>
</protein>
<evidence type="ECO:0000256" key="4">
    <source>
        <dbReference type="ARBA" id="ARBA00023157"/>
    </source>
</evidence>
<name>R4V4Q1_COPFO</name>
<dbReference type="GO" id="GO:0004252">
    <property type="term" value="F:serine-type endopeptidase activity"/>
    <property type="evidence" value="ECO:0007669"/>
    <property type="project" value="InterPro"/>
</dbReference>
<dbReference type="InterPro" id="IPR043504">
    <property type="entry name" value="Peptidase_S1_PA_chymotrypsin"/>
</dbReference>
<dbReference type="PANTHER" id="PTHR24276">
    <property type="entry name" value="POLYSERASE-RELATED"/>
    <property type="match status" value="1"/>
</dbReference>
<reference evidence="6" key="1">
    <citation type="submission" date="2013-03" db="EMBL/GenBank/DDBJ databases">
        <title>Immune-Related transcriptome of Coptotermes formosanus Shiraki workers: the defense mechanism.</title>
        <authorList>
            <person name="Hussain A."/>
            <person name="Li Y.F."/>
            <person name="Wen S.Y."/>
        </authorList>
    </citation>
    <scope>NUCLEOTIDE SEQUENCE</scope>
</reference>
<dbReference type="GO" id="GO:0006508">
    <property type="term" value="P:proteolysis"/>
    <property type="evidence" value="ECO:0007669"/>
    <property type="project" value="UniProtKB-KW"/>
</dbReference>
<keyword evidence="1 6" id="KW-0645">Protease</keyword>